<sequence length="495" mass="53309">MAGTAVGMLLKPSRGVRDDIIRAGGTPKDHRKENRRKLADLAKQNKLKQEEENKPPPPLFKLKRFEDVPAKLNTRRSMPNLKTEEGGPSPPASGSSRKSSSSAPKNFININAAKARKPPPTPPSPEPTTVERKTPSGEIPQYLINRKMKWAQQEMERLHHLQESKIPPGMSLVSEPQRLETLAALRTKQDALLSQLAHFPVVVETTGMKHRKALVEAQLKELEDLEEVFSRKRVLVPTPAVVADPTVPTNTTTPPIENGMAVNRTSRVLPPAAEKSDGGIEGRRRWRGVGGGGSAGGAVGGEDRWMERERGVGGKMKADLNLNPNPNPNGNSCVPTYNYLNNPYTTAAPTTNINMSSNYPVFRPPPPTTTSATTATSAPAPQFHPPAPLSILPTPTTATTTAAAIHPTPPFVPPPPTVPFTSTTAIPTRRITPSPPHMTAIPTTTAPTTAAAAAIDFATAANAVPLSEKNEEEEDGGMTGVAIWDRATRLANRRR</sequence>
<proteinExistence type="predicted"/>
<feature type="domain" description="Enkurin" evidence="7">
    <location>
        <begin position="145"/>
        <end position="237"/>
    </location>
</feature>
<feature type="compositionally biased region" description="Basic and acidic residues" evidence="6">
    <location>
        <begin position="274"/>
        <end position="283"/>
    </location>
</feature>
<keyword evidence="4" id="KW-0206">Cytoskeleton</keyword>
<evidence type="ECO:0000259" key="7">
    <source>
        <dbReference type="PROSITE" id="PS51665"/>
    </source>
</evidence>
<evidence type="ECO:0000256" key="4">
    <source>
        <dbReference type="ARBA" id="ARBA00023212"/>
    </source>
</evidence>
<dbReference type="GO" id="GO:0005881">
    <property type="term" value="C:cytoplasmic microtubule"/>
    <property type="evidence" value="ECO:0007669"/>
    <property type="project" value="TreeGrafter"/>
</dbReference>
<dbReference type="GO" id="GO:0005929">
    <property type="term" value="C:cilium"/>
    <property type="evidence" value="ECO:0007669"/>
    <property type="project" value="UniProtKB-SubCell"/>
</dbReference>
<dbReference type="InterPro" id="IPR052102">
    <property type="entry name" value="Enkurin_domain-protein"/>
</dbReference>
<dbReference type="Proteomes" id="UP000318582">
    <property type="component" value="Unassembled WGS sequence"/>
</dbReference>
<evidence type="ECO:0000256" key="2">
    <source>
        <dbReference type="ARBA" id="ARBA00004245"/>
    </source>
</evidence>
<accession>A0A507EG60</accession>
<evidence type="ECO:0000256" key="5">
    <source>
        <dbReference type="ARBA" id="ARBA00023273"/>
    </source>
</evidence>
<dbReference type="PANTHER" id="PTHR21490">
    <property type="entry name" value="ENKURIN-RELATED"/>
    <property type="match status" value="1"/>
</dbReference>
<keyword evidence="9" id="KW-1185">Reference proteome</keyword>
<dbReference type="Pfam" id="PF13864">
    <property type="entry name" value="Enkurin"/>
    <property type="match status" value="1"/>
</dbReference>
<dbReference type="PANTHER" id="PTHR21490:SF2">
    <property type="entry name" value="ENKURIN DOMAIN-CONTAINING PROTEIN 1"/>
    <property type="match status" value="1"/>
</dbReference>
<feature type="compositionally biased region" description="Gly residues" evidence="6">
    <location>
        <begin position="288"/>
        <end position="300"/>
    </location>
</feature>
<feature type="region of interest" description="Disordered" evidence="6">
    <location>
        <begin position="271"/>
        <end position="301"/>
    </location>
</feature>
<reference evidence="8 9" key="1">
    <citation type="journal article" date="2019" name="Sci. Rep.">
        <title>Comparative genomics of chytrid fungi reveal insights into the obligate biotrophic and pathogenic lifestyle of Synchytrium endobioticum.</title>
        <authorList>
            <person name="van de Vossenberg B.T.L.H."/>
            <person name="Warris S."/>
            <person name="Nguyen H.D.T."/>
            <person name="van Gent-Pelzer M.P.E."/>
            <person name="Joly D.L."/>
            <person name="van de Geest H.C."/>
            <person name="Bonants P.J.M."/>
            <person name="Smith D.S."/>
            <person name="Levesque C.A."/>
            <person name="van der Lee T.A.J."/>
        </authorList>
    </citation>
    <scope>NUCLEOTIDE SEQUENCE [LARGE SCALE GENOMIC DNA]</scope>
    <source>
        <strain evidence="8 9">CBS 809.83</strain>
    </source>
</reference>
<gene>
    <name evidence="8" type="ORF">PhCBS80983_g00025</name>
</gene>
<comment type="caution">
    <text evidence="8">The sequence shown here is derived from an EMBL/GenBank/DDBJ whole genome shotgun (WGS) entry which is preliminary data.</text>
</comment>
<dbReference type="EMBL" id="QEAQ01000001">
    <property type="protein sequence ID" value="TPX62801.1"/>
    <property type="molecule type" value="Genomic_DNA"/>
</dbReference>
<keyword evidence="5" id="KW-0966">Cell projection</keyword>
<evidence type="ECO:0000313" key="9">
    <source>
        <dbReference type="Proteomes" id="UP000318582"/>
    </source>
</evidence>
<dbReference type="AlphaFoldDB" id="A0A507EG60"/>
<evidence type="ECO:0000256" key="6">
    <source>
        <dbReference type="SAM" id="MobiDB-lite"/>
    </source>
</evidence>
<comment type="subcellular location">
    <subcellularLocation>
        <location evidence="1">Cell projection</location>
        <location evidence="1">Cilium</location>
    </subcellularLocation>
    <subcellularLocation>
        <location evidence="2">Cytoplasm</location>
        <location evidence="2">Cytoskeleton</location>
    </subcellularLocation>
</comment>
<evidence type="ECO:0000256" key="1">
    <source>
        <dbReference type="ARBA" id="ARBA00004138"/>
    </source>
</evidence>
<organism evidence="8 9">
    <name type="scientific">Powellomyces hirtus</name>
    <dbReference type="NCBI Taxonomy" id="109895"/>
    <lineage>
        <taxon>Eukaryota</taxon>
        <taxon>Fungi</taxon>
        <taxon>Fungi incertae sedis</taxon>
        <taxon>Chytridiomycota</taxon>
        <taxon>Chytridiomycota incertae sedis</taxon>
        <taxon>Chytridiomycetes</taxon>
        <taxon>Spizellomycetales</taxon>
        <taxon>Powellomycetaceae</taxon>
        <taxon>Powellomyces</taxon>
    </lineage>
</organism>
<dbReference type="InterPro" id="IPR027012">
    <property type="entry name" value="Enkurin_dom"/>
</dbReference>
<evidence type="ECO:0000256" key="3">
    <source>
        <dbReference type="ARBA" id="ARBA00022490"/>
    </source>
</evidence>
<feature type="region of interest" description="Disordered" evidence="6">
    <location>
        <begin position="1"/>
        <end position="140"/>
    </location>
</feature>
<protein>
    <recommendedName>
        <fullName evidence="7">Enkurin domain-containing protein</fullName>
    </recommendedName>
</protein>
<feature type="compositionally biased region" description="Basic and acidic residues" evidence="6">
    <location>
        <begin position="15"/>
        <end position="40"/>
    </location>
</feature>
<dbReference type="PROSITE" id="PS51665">
    <property type="entry name" value="ENKURIN"/>
    <property type="match status" value="1"/>
</dbReference>
<evidence type="ECO:0000313" key="8">
    <source>
        <dbReference type="EMBL" id="TPX62801.1"/>
    </source>
</evidence>
<keyword evidence="3" id="KW-0963">Cytoplasm</keyword>
<name>A0A507EG60_9FUNG</name>
<dbReference type="STRING" id="109895.A0A507EG60"/>
<feature type="compositionally biased region" description="Low complexity" evidence="6">
    <location>
        <begin position="92"/>
        <end position="105"/>
    </location>
</feature>